<dbReference type="AlphaFoldDB" id="A0A8J2Q170"/>
<sequence>MNCTSTSYSFPITSWHGRSVQLVSWTLIRIYFPQGTIPSTIPWISSPAKVLIPAAETAATKIEATVAKRNMLEIMLNKWGNYNVRTLKL</sequence>
<organism evidence="1 2">
    <name type="scientific">Allacma fusca</name>
    <dbReference type="NCBI Taxonomy" id="39272"/>
    <lineage>
        <taxon>Eukaryota</taxon>
        <taxon>Metazoa</taxon>
        <taxon>Ecdysozoa</taxon>
        <taxon>Arthropoda</taxon>
        <taxon>Hexapoda</taxon>
        <taxon>Collembola</taxon>
        <taxon>Symphypleona</taxon>
        <taxon>Sminthuridae</taxon>
        <taxon>Allacma</taxon>
    </lineage>
</organism>
<dbReference type="EMBL" id="CAJVCH010552253">
    <property type="protein sequence ID" value="CAG7829606.1"/>
    <property type="molecule type" value="Genomic_DNA"/>
</dbReference>
<name>A0A8J2Q170_9HEXA</name>
<gene>
    <name evidence="1" type="ORF">AFUS01_LOCUS39465</name>
</gene>
<keyword evidence="2" id="KW-1185">Reference proteome</keyword>
<protein>
    <submittedName>
        <fullName evidence="1">Uncharacterized protein</fullName>
    </submittedName>
</protein>
<dbReference type="Proteomes" id="UP000708208">
    <property type="component" value="Unassembled WGS sequence"/>
</dbReference>
<evidence type="ECO:0000313" key="2">
    <source>
        <dbReference type="Proteomes" id="UP000708208"/>
    </source>
</evidence>
<accession>A0A8J2Q170</accession>
<comment type="caution">
    <text evidence="1">The sequence shown here is derived from an EMBL/GenBank/DDBJ whole genome shotgun (WGS) entry which is preliminary data.</text>
</comment>
<proteinExistence type="predicted"/>
<evidence type="ECO:0000313" key="1">
    <source>
        <dbReference type="EMBL" id="CAG7829606.1"/>
    </source>
</evidence>
<reference evidence="1" key="1">
    <citation type="submission" date="2021-06" db="EMBL/GenBank/DDBJ databases">
        <authorList>
            <person name="Hodson N. C."/>
            <person name="Mongue J. A."/>
            <person name="Jaron S. K."/>
        </authorList>
    </citation>
    <scope>NUCLEOTIDE SEQUENCE</scope>
</reference>